<evidence type="ECO:0000313" key="2">
    <source>
        <dbReference type="Proteomes" id="UP000216475"/>
    </source>
</evidence>
<sequence length="212" mass="24647">MVKSVILEEKFESRELNSLFQWHNEPKKWSIDTTASQLILETDPETDFWQKTHYGFENDNGHFLYMKTEKNFRMTTKVKALPNAKYDHAGLMIRYSKNVWVKASLEYITPSLSKLGAVVTNRGYSDWSTQYVKDKDIDLHFRISKIGQNCYMDFSWDGEEWMQMRIAHLDIPDDAPISAGIFACSPQGKNQSVCFDFLSIEELSSDPNEAYL</sequence>
<dbReference type="Pfam" id="PF07081">
    <property type="entry name" value="DUF1349"/>
    <property type="match status" value="1"/>
</dbReference>
<dbReference type="InterPro" id="IPR013320">
    <property type="entry name" value="ConA-like_dom_sf"/>
</dbReference>
<dbReference type="SUPFAM" id="SSF49899">
    <property type="entry name" value="Concanavalin A-like lectins/glucanases"/>
    <property type="match status" value="1"/>
</dbReference>
<dbReference type="PANTHER" id="PTHR35332:SF2">
    <property type="entry name" value="REGULATION OF ENOLASE PROTEIN 1"/>
    <property type="match status" value="1"/>
</dbReference>
<evidence type="ECO:0008006" key="3">
    <source>
        <dbReference type="Google" id="ProtNLM"/>
    </source>
</evidence>
<comment type="caution">
    <text evidence="1">The sequence shown here is derived from an EMBL/GenBank/DDBJ whole genome shotgun (WGS) entry which is preliminary data.</text>
</comment>
<dbReference type="InterPro" id="IPR009784">
    <property type="entry name" value="DUF1349"/>
</dbReference>
<evidence type="ECO:0000313" key="1">
    <source>
        <dbReference type="EMBL" id="PAE08992.1"/>
    </source>
</evidence>
<dbReference type="Proteomes" id="UP000216475">
    <property type="component" value="Unassembled WGS sequence"/>
</dbReference>
<dbReference type="RefSeq" id="WP_095268633.1">
    <property type="nucleotide sequence ID" value="NZ_NPBH01000011.1"/>
</dbReference>
<dbReference type="AlphaFoldDB" id="A0A268HGI0"/>
<accession>A0A268HGI0</accession>
<protein>
    <recommendedName>
        <fullName evidence="3">DUF1349 domain-containing protein</fullName>
    </recommendedName>
</protein>
<dbReference type="EMBL" id="NPBH01000011">
    <property type="protein sequence ID" value="PAE08992.1"/>
    <property type="molecule type" value="Genomic_DNA"/>
</dbReference>
<proteinExistence type="predicted"/>
<gene>
    <name evidence="1" type="ORF">CHI12_03155</name>
</gene>
<dbReference type="InterPro" id="IPR015987">
    <property type="entry name" value="UCP022704"/>
</dbReference>
<dbReference type="PIRSF" id="PIRSF022704">
    <property type="entry name" value="UCP022704"/>
    <property type="match status" value="1"/>
</dbReference>
<dbReference type="Gene3D" id="2.60.120.200">
    <property type="match status" value="1"/>
</dbReference>
<dbReference type="PANTHER" id="PTHR35332">
    <property type="entry name" value="REGULATION OF ENOLASE PROTEIN 1"/>
    <property type="match status" value="1"/>
</dbReference>
<organism evidence="1 2">
    <name type="scientific">Terribacillus saccharophilus</name>
    <dbReference type="NCBI Taxonomy" id="361277"/>
    <lineage>
        <taxon>Bacteria</taxon>
        <taxon>Bacillati</taxon>
        <taxon>Bacillota</taxon>
        <taxon>Bacilli</taxon>
        <taxon>Bacillales</taxon>
        <taxon>Bacillaceae</taxon>
        <taxon>Terribacillus</taxon>
    </lineage>
</organism>
<name>A0A268HGI0_9BACI</name>
<reference evidence="1 2" key="1">
    <citation type="submission" date="2017-07" db="EMBL/GenBank/DDBJ databases">
        <title>Isolation and whole genome analysis of endospore-forming bacteria from heroin.</title>
        <authorList>
            <person name="Kalinowski J."/>
            <person name="Ahrens B."/>
            <person name="Al-Dilaimi A."/>
            <person name="Winkler A."/>
            <person name="Wibberg D."/>
            <person name="Schleenbecker U."/>
            <person name="Ruckert C."/>
            <person name="Wolfel R."/>
            <person name="Grass G."/>
        </authorList>
    </citation>
    <scope>NUCLEOTIDE SEQUENCE [LARGE SCALE GENOMIC DNA]</scope>
    <source>
        <strain evidence="1 2">7509</strain>
    </source>
</reference>